<dbReference type="InterPro" id="IPR005021">
    <property type="entry name" value="Terminase_largesu-like"/>
</dbReference>
<dbReference type="Pfam" id="PF20441">
    <property type="entry name" value="TerL_nuclease"/>
    <property type="match status" value="1"/>
</dbReference>
<reference evidence="3 4" key="1">
    <citation type="submission" date="2020-11" db="EMBL/GenBank/DDBJ databases">
        <title>Hymenobacter sp.</title>
        <authorList>
            <person name="Kim M.K."/>
        </authorList>
    </citation>
    <scope>NUCLEOTIDE SEQUENCE [LARGE SCALE GENOMIC DNA]</scope>
    <source>
        <strain evidence="3 4">BT594</strain>
    </source>
</reference>
<organism evidence="3 4">
    <name type="scientific">Hymenobacter guriensis</name>
    <dbReference type="NCBI Taxonomy" id="2793065"/>
    <lineage>
        <taxon>Bacteria</taxon>
        <taxon>Pseudomonadati</taxon>
        <taxon>Bacteroidota</taxon>
        <taxon>Cytophagia</taxon>
        <taxon>Cytophagales</taxon>
        <taxon>Hymenobacteraceae</taxon>
        <taxon>Hymenobacter</taxon>
    </lineage>
</organism>
<sequence length="576" mass="65014">MKPLQDEKRRLLAEQERDDFALAEIEKQLAPYRKLLRKMPARACKWVVLSCQRQLDDLQRKRFKYHFDEARASRICRFLELLPHTKGEWAKQKLLITLEPWQIFILCVTFGWVDDLGRRRYKVSYKEIPRKNAKSTLSSGVGLYMLTADGEGGPEVYSAATTKDQAKIVWRDAWKMAQKSEGLQRKFGVKTAAHSIYTEDGGSFLALARDQGGNLDGLNTHCGIIDELHAHKTREVVDVIETSTGARSQPMLWQITTAGFNLSGICYETRTYTQKVLSGVIKDEEHFGIIFTIDEDDDWADPSSWAKANPNWGISVNVEDVTRKGNKAVKVPAARGNFQTKHLNVWVNAAQAWMDMRAWNAGADESLSLEQFAGESCWAAVDLATKTDVAALALLFHREGIFYLFWRFYVPQAMVEGEENAHYAGWADEGMLVVTPGNVIDQNAIQDDVRGLAATHELKVMGYDPWQANKFAAELAEEGLPVSEYRMTVQNMSEPMKELHAWVVSGKLRHNGDPVMTWMMSNVVAHQDAKENIFPRKENPKSKIDGPVAAIMAVGEYMTGAEDESSVYEDRGLILL</sequence>
<proteinExistence type="predicted"/>
<dbReference type="Gene3D" id="3.40.50.300">
    <property type="entry name" value="P-loop containing nucleotide triphosphate hydrolases"/>
    <property type="match status" value="1"/>
</dbReference>
<comment type="caution">
    <text evidence="3">The sequence shown here is derived from an EMBL/GenBank/DDBJ whole genome shotgun (WGS) entry which is preliminary data.</text>
</comment>
<keyword evidence="4" id="KW-1185">Reference proteome</keyword>
<feature type="domain" description="Terminase large subunit-like ATPase" evidence="1">
    <location>
        <begin position="100"/>
        <end position="274"/>
    </location>
</feature>
<dbReference type="Pfam" id="PF03354">
    <property type="entry name" value="TerL_ATPase"/>
    <property type="match status" value="1"/>
</dbReference>
<dbReference type="PANTHER" id="PTHR41287:SF1">
    <property type="entry name" value="PROTEIN YMFN"/>
    <property type="match status" value="1"/>
</dbReference>
<dbReference type="Proteomes" id="UP000601099">
    <property type="component" value="Unassembled WGS sequence"/>
</dbReference>
<dbReference type="InterPro" id="IPR046461">
    <property type="entry name" value="TerL_ATPase"/>
</dbReference>
<evidence type="ECO:0000259" key="2">
    <source>
        <dbReference type="Pfam" id="PF20441"/>
    </source>
</evidence>
<gene>
    <name evidence="3" type="ORF">I5L79_02255</name>
</gene>
<protein>
    <submittedName>
        <fullName evidence="3">Terminase large subunit</fullName>
    </submittedName>
</protein>
<dbReference type="EMBL" id="JADWYK010000001">
    <property type="protein sequence ID" value="MBG8552347.1"/>
    <property type="molecule type" value="Genomic_DNA"/>
</dbReference>
<evidence type="ECO:0000259" key="1">
    <source>
        <dbReference type="Pfam" id="PF03354"/>
    </source>
</evidence>
<dbReference type="PANTHER" id="PTHR41287">
    <property type="match status" value="1"/>
</dbReference>
<evidence type="ECO:0000313" key="3">
    <source>
        <dbReference type="EMBL" id="MBG8552347.1"/>
    </source>
</evidence>
<dbReference type="InterPro" id="IPR027417">
    <property type="entry name" value="P-loop_NTPase"/>
</dbReference>
<dbReference type="InterPro" id="IPR046462">
    <property type="entry name" value="TerL_nuclease"/>
</dbReference>
<name>A0ABS0KYY0_9BACT</name>
<feature type="domain" description="Terminase large subunit-like endonuclease" evidence="2">
    <location>
        <begin position="281"/>
        <end position="558"/>
    </location>
</feature>
<evidence type="ECO:0000313" key="4">
    <source>
        <dbReference type="Proteomes" id="UP000601099"/>
    </source>
</evidence>
<accession>A0ABS0KYY0</accession>